<dbReference type="WBParaSite" id="ACRNAN_scaffold10890.g21618.t1">
    <property type="protein sequence ID" value="ACRNAN_scaffold10890.g21618.t1"/>
    <property type="gene ID" value="ACRNAN_scaffold10890.g21618"/>
</dbReference>
<reference evidence="9" key="1">
    <citation type="submission" date="2022-11" db="UniProtKB">
        <authorList>
            <consortium name="WormBaseParasite"/>
        </authorList>
    </citation>
    <scope>IDENTIFICATION</scope>
</reference>
<dbReference type="Gene3D" id="3.30.200.20">
    <property type="entry name" value="Phosphorylase Kinase, domain 1"/>
    <property type="match status" value="1"/>
</dbReference>
<dbReference type="GO" id="GO:0051403">
    <property type="term" value="P:stress-activated MAPK cascade"/>
    <property type="evidence" value="ECO:0007669"/>
    <property type="project" value="TreeGrafter"/>
</dbReference>
<dbReference type="InterPro" id="IPR000719">
    <property type="entry name" value="Prot_kinase_dom"/>
</dbReference>
<dbReference type="Proteomes" id="UP000887540">
    <property type="component" value="Unplaced"/>
</dbReference>
<feature type="domain" description="Protein kinase" evidence="7">
    <location>
        <begin position="1"/>
        <end position="276"/>
    </location>
</feature>
<dbReference type="Gene3D" id="1.10.510.10">
    <property type="entry name" value="Transferase(Phosphotransferase) domain 1"/>
    <property type="match status" value="1"/>
</dbReference>
<keyword evidence="1" id="KW-0808">Transferase</keyword>
<evidence type="ECO:0000256" key="2">
    <source>
        <dbReference type="ARBA" id="ARBA00022741"/>
    </source>
</evidence>
<evidence type="ECO:0000256" key="4">
    <source>
        <dbReference type="ARBA" id="ARBA00022840"/>
    </source>
</evidence>
<evidence type="ECO:0000256" key="5">
    <source>
        <dbReference type="ARBA" id="ARBA00038035"/>
    </source>
</evidence>
<comment type="similarity">
    <text evidence="5">Belongs to the protein kinase superfamily. STE Ser/Thr protein kinase family. MAP kinase kinase subfamily.</text>
</comment>
<keyword evidence="2" id="KW-0547">Nucleotide-binding</keyword>
<dbReference type="PROSITE" id="PS00108">
    <property type="entry name" value="PROTEIN_KINASE_ST"/>
    <property type="match status" value="1"/>
</dbReference>
<dbReference type="InterPro" id="IPR011009">
    <property type="entry name" value="Kinase-like_dom_sf"/>
</dbReference>
<dbReference type="PANTHER" id="PTHR48013">
    <property type="entry name" value="DUAL SPECIFICITY MITOGEN-ACTIVATED PROTEIN KINASE KINASE 5-RELATED"/>
    <property type="match status" value="1"/>
</dbReference>
<evidence type="ECO:0000256" key="1">
    <source>
        <dbReference type="ARBA" id="ARBA00022679"/>
    </source>
</evidence>
<protein>
    <recommendedName>
        <fullName evidence="6">mitogen-activated protein kinase kinase</fullName>
        <ecNumber evidence="6">2.7.12.2</ecNumber>
    </recommendedName>
</protein>
<dbReference type="Pfam" id="PF00069">
    <property type="entry name" value="Pkinase"/>
    <property type="match status" value="1"/>
</dbReference>
<evidence type="ECO:0000256" key="6">
    <source>
        <dbReference type="ARBA" id="ARBA00038999"/>
    </source>
</evidence>
<dbReference type="SMART" id="SM00220">
    <property type="entry name" value="S_TKc"/>
    <property type="match status" value="1"/>
</dbReference>
<dbReference type="AlphaFoldDB" id="A0A914CHC9"/>
<dbReference type="InterPro" id="IPR008271">
    <property type="entry name" value="Ser/Thr_kinase_AS"/>
</dbReference>
<dbReference type="SUPFAM" id="SSF56112">
    <property type="entry name" value="Protein kinase-like (PK-like)"/>
    <property type="match status" value="1"/>
</dbReference>
<organism evidence="8 9">
    <name type="scientific">Acrobeloides nanus</name>
    <dbReference type="NCBI Taxonomy" id="290746"/>
    <lineage>
        <taxon>Eukaryota</taxon>
        <taxon>Metazoa</taxon>
        <taxon>Ecdysozoa</taxon>
        <taxon>Nematoda</taxon>
        <taxon>Chromadorea</taxon>
        <taxon>Rhabditida</taxon>
        <taxon>Tylenchina</taxon>
        <taxon>Cephalobomorpha</taxon>
        <taxon>Cephaloboidea</taxon>
        <taxon>Cephalobidae</taxon>
        <taxon>Acrobeloides</taxon>
    </lineage>
</organism>
<evidence type="ECO:0000313" key="8">
    <source>
        <dbReference type="Proteomes" id="UP000887540"/>
    </source>
</evidence>
<keyword evidence="4" id="KW-0067">ATP-binding</keyword>
<dbReference type="GO" id="GO:0005524">
    <property type="term" value="F:ATP binding"/>
    <property type="evidence" value="ECO:0007669"/>
    <property type="project" value="UniProtKB-KW"/>
</dbReference>
<sequence length="300" mass="35243">MGDFTEEETIDSSRHTVAKYLYKPRNQRIAVKFIPIPVPRYDDSSKENKFKQLIREFESMRTLNYSENIVELYGMCLYKERALLCMEIMDMTLKDLYLKYHKESLKIPEELFGYIVYSIVSALDECKKHGIIHRDVKPTNVLVNRTGEIKLCDFGESRILENSLASTLSGTIHYWPPERFCMDRSKYDVRADVWGLGITLTEMVYGRIPYLAYEYGETIESDLFTLQKCVINTTSARVIDLFYKDYSKMVQDFISLCVEEVNQRAKYDVLIKTELYQHYSRIITIEKVAKLIDFDSKEVD</sequence>
<dbReference type="PANTHER" id="PTHR48013:SF28">
    <property type="entry name" value="DUAL SPECIFICITY MITOGEN-ACTIVATED PROTEIN KINASE KINASE SEK-1"/>
    <property type="match status" value="1"/>
</dbReference>
<name>A0A914CHC9_9BILA</name>
<evidence type="ECO:0000259" key="7">
    <source>
        <dbReference type="PROSITE" id="PS50011"/>
    </source>
</evidence>
<dbReference type="GO" id="GO:0004708">
    <property type="term" value="F:MAP kinase kinase activity"/>
    <property type="evidence" value="ECO:0007669"/>
    <property type="project" value="UniProtKB-EC"/>
</dbReference>
<keyword evidence="8" id="KW-1185">Reference proteome</keyword>
<accession>A0A914CHC9</accession>
<evidence type="ECO:0000256" key="3">
    <source>
        <dbReference type="ARBA" id="ARBA00022777"/>
    </source>
</evidence>
<proteinExistence type="inferred from homology"/>
<dbReference type="PROSITE" id="PS50011">
    <property type="entry name" value="PROTEIN_KINASE_DOM"/>
    <property type="match status" value="1"/>
</dbReference>
<keyword evidence="3" id="KW-0418">Kinase</keyword>
<evidence type="ECO:0000313" key="9">
    <source>
        <dbReference type="WBParaSite" id="ACRNAN_scaffold10890.g21618.t1"/>
    </source>
</evidence>
<dbReference type="EC" id="2.7.12.2" evidence="6"/>